<evidence type="ECO:0000313" key="1">
    <source>
        <dbReference type="EMBL" id="OWF48170.1"/>
    </source>
</evidence>
<sequence length="152" mass="17196">MKSLKKTLKGAASGPAALWGKTWPFQLSGKVESVATHMHWSVRNCGGNAVKLRQSLENITEHYKHQDAKQYPNYDISRIGITVPKAERLLIGILTNSTLCKHAEDYRLGRDTFYVESFNNVINIYQDKRIAFSDDQYTSRANLAVCHCICSM</sequence>
<name>A0A210QHD0_MIZYE</name>
<protein>
    <submittedName>
        <fullName evidence="1">Uncharacterized protein</fullName>
    </submittedName>
</protein>
<accession>A0A210QHD0</accession>
<dbReference type="EMBL" id="NEDP02003643">
    <property type="protein sequence ID" value="OWF48170.1"/>
    <property type="molecule type" value="Genomic_DNA"/>
</dbReference>
<keyword evidence="2" id="KW-1185">Reference proteome</keyword>
<reference evidence="1 2" key="1">
    <citation type="journal article" date="2017" name="Nat. Ecol. Evol.">
        <title>Scallop genome provides insights into evolution of bilaterian karyotype and development.</title>
        <authorList>
            <person name="Wang S."/>
            <person name="Zhang J."/>
            <person name="Jiao W."/>
            <person name="Li J."/>
            <person name="Xun X."/>
            <person name="Sun Y."/>
            <person name="Guo X."/>
            <person name="Huan P."/>
            <person name="Dong B."/>
            <person name="Zhang L."/>
            <person name="Hu X."/>
            <person name="Sun X."/>
            <person name="Wang J."/>
            <person name="Zhao C."/>
            <person name="Wang Y."/>
            <person name="Wang D."/>
            <person name="Huang X."/>
            <person name="Wang R."/>
            <person name="Lv J."/>
            <person name="Li Y."/>
            <person name="Zhang Z."/>
            <person name="Liu B."/>
            <person name="Lu W."/>
            <person name="Hui Y."/>
            <person name="Liang J."/>
            <person name="Zhou Z."/>
            <person name="Hou R."/>
            <person name="Li X."/>
            <person name="Liu Y."/>
            <person name="Li H."/>
            <person name="Ning X."/>
            <person name="Lin Y."/>
            <person name="Zhao L."/>
            <person name="Xing Q."/>
            <person name="Dou J."/>
            <person name="Li Y."/>
            <person name="Mao J."/>
            <person name="Guo H."/>
            <person name="Dou H."/>
            <person name="Li T."/>
            <person name="Mu C."/>
            <person name="Jiang W."/>
            <person name="Fu Q."/>
            <person name="Fu X."/>
            <person name="Miao Y."/>
            <person name="Liu J."/>
            <person name="Yu Q."/>
            <person name="Li R."/>
            <person name="Liao H."/>
            <person name="Li X."/>
            <person name="Kong Y."/>
            <person name="Jiang Z."/>
            <person name="Chourrout D."/>
            <person name="Li R."/>
            <person name="Bao Z."/>
        </authorList>
    </citation>
    <scope>NUCLEOTIDE SEQUENCE [LARGE SCALE GENOMIC DNA]</scope>
    <source>
        <strain evidence="1 2">PY_sf001</strain>
    </source>
</reference>
<organism evidence="1 2">
    <name type="scientific">Mizuhopecten yessoensis</name>
    <name type="common">Japanese scallop</name>
    <name type="synonym">Patinopecten yessoensis</name>
    <dbReference type="NCBI Taxonomy" id="6573"/>
    <lineage>
        <taxon>Eukaryota</taxon>
        <taxon>Metazoa</taxon>
        <taxon>Spiralia</taxon>
        <taxon>Lophotrochozoa</taxon>
        <taxon>Mollusca</taxon>
        <taxon>Bivalvia</taxon>
        <taxon>Autobranchia</taxon>
        <taxon>Pteriomorphia</taxon>
        <taxon>Pectinida</taxon>
        <taxon>Pectinoidea</taxon>
        <taxon>Pectinidae</taxon>
        <taxon>Mizuhopecten</taxon>
    </lineage>
</organism>
<evidence type="ECO:0000313" key="2">
    <source>
        <dbReference type="Proteomes" id="UP000242188"/>
    </source>
</evidence>
<proteinExistence type="predicted"/>
<dbReference type="Proteomes" id="UP000242188">
    <property type="component" value="Unassembled WGS sequence"/>
</dbReference>
<gene>
    <name evidence="1" type="ORF">KP79_PYT14453</name>
</gene>
<dbReference type="AlphaFoldDB" id="A0A210QHD0"/>
<comment type="caution">
    <text evidence="1">The sequence shown here is derived from an EMBL/GenBank/DDBJ whole genome shotgun (WGS) entry which is preliminary data.</text>
</comment>